<dbReference type="KEGG" id="emo:DM558_09735"/>
<dbReference type="Proteomes" id="UP000273143">
    <property type="component" value="Chromosome"/>
</dbReference>
<evidence type="ECO:0000313" key="1">
    <source>
        <dbReference type="EMBL" id="AZS51038.1"/>
    </source>
</evidence>
<accession>A0A3Q9JJJ2</accession>
<gene>
    <name evidence="1" type="ORF">DM558_09735</name>
</gene>
<name>A0A3Q9JJJ2_9GAMM</name>
<dbReference type="AlphaFoldDB" id="A0A3Q9JJJ2"/>
<dbReference type="EMBL" id="CP029822">
    <property type="protein sequence ID" value="AZS51038.1"/>
    <property type="molecule type" value="Genomic_DNA"/>
</dbReference>
<organism evidence="1 2">
    <name type="scientific">Entomomonas moraniae</name>
    <dbReference type="NCBI Taxonomy" id="2213226"/>
    <lineage>
        <taxon>Bacteria</taxon>
        <taxon>Pseudomonadati</taxon>
        <taxon>Pseudomonadota</taxon>
        <taxon>Gammaproteobacteria</taxon>
        <taxon>Pseudomonadales</taxon>
        <taxon>Pseudomonadaceae</taxon>
        <taxon>Entomomonas</taxon>
    </lineage>
</organism>
<keyword evidence="2" id="KW-1185">Reference proteome</keyword>
<protein>
    <submittedName>
        <fullName evidence="1">Inovirus Gp2 family protein</fullName>
    </submittedName>
</protein>
<dbReference type="RefSeq" id="WP_127163801.1">
    <property type="nucleotide sequence ID" value="NZ_CP029822.1"/>
</dbReference>
<reference evidence="2" key="1">
    <citation type="submission" date="2018-06" db="EMBL/GenBank/DDBJ databases">
        <title>Complete genome of Pseudomonas insecticola strain QZS01.</title>
        <authorList>
            <person name="Wang J."/>
            <person name="Su Q."/>
        </authorList>
    </citation>
    <scope>NUCLEOTIDE SEQUENCE [LARGE SCALE GENOMIC DNA]</scope>
    <source>
        <strain evidence="2">QZS01</strain>
    </source>
</reference>
<sequence length="350" mass="40473">MSIHFDLSFIDSTSINTMSQDLFHQQANAMGGISKAIYKLLNNNNDTTSYPQLVLNNAAYNSNSDRVYLNPFHPCHLLLDAYHNWNSDYSLQCFADKGLSPYCRLLLQVDQFINIRARINLLCDRELDSKGYKRLSIDSSSLESLYLLLDNITHQANNPAFSSALNQYQHQTGYTENLKEYQYYIDQLFAHYSRLLIVRVDLSYAQGNSIDYESFNEHATGFLKRIHSNPAFDNLVGYIAKREHGFERGYHIHLLMVYNSAKRMADAYLGQQVGELWQRITEGQGSYFNCNTDQHKQTYPVCFLGQVHRNDSNKITTLKETGISYLVKPDEYFRLTKPYGRNLLSRGRIK</sequence>
<proteinExistence type="predicted"/>
<evidence type="ECO:0000313" key="2">
    <source>
        <dbReference type="Proteomes" id="UP000273143"/>
    </source>
</evidence>